<accession>Q1PXX2</accession>
<protein>
    <submittedName>
        <fullName evidence="1">Uncharacterized protein</fullName>
    </submittedName>
</protein>
<proteinExistence type="predicted"/>
<reference evidence="1" key="2">
    <citation type="submission" date="2006-01" db="EMBL/GenBank/DDBJ databases">
        <authorList>
            <person name="Genoscope"/>
        </authorList>
    </citation>
    <scope>NUCLEOTIDE SEQUENCE</scope>
</reference>
<reference evidence="1" key="1">
    <citation type="journal article" date="2006" name="Nature">
        <title>Deciphering the evolution and metabolism of an anammox bacterium from a community genome.</title>
        <authorList>
            <person name="Strous M."/>
            <person name="Pelletier E."/>
            <person name="Mangenot S."/>
            <person name="Rattei T."/>
            <person name="Lehner A."/>
            <person name="Taylor M.W."/>
            <person name="Horn M."/>
            <person name="Daims H."/>
            <person name="Bartol-Mavel D."/>
            <person name="Wincker P."/>
            <person name="Barbe V."/>
            <person name="Fonknechten N."/>
            <person name="Vallenet D."/>
            <person name="Segurens B."/>
            <person name="Schenowitz-Truong C."/>
            <person name="Medigue C."/>
            <person name="Collingro A."/>
            <person name="Snel B."/>
            <person name="Dutilh B.E."/>
            <person name="OpDenCamp H.J.M."/>
            <person name="vanDerDrift C."/>
            <person name="Cirpus I."/>
            <person name="vanDePas-Schoonen K.T."/>
            <person name="Harhangi H.R."/>
            <person name="vanNiftrik L."/>
            <person name="Schmid M."/>
            <person name="Keltjens J."/>
            <person name="vanDeVossenberg J."/>
            <person name="Kartal B."/>
            <person name="Meier H."/>
            <person name="Frishman D."/>
            <person name="Huynen M.A."/>
            <person name="Mewes H."/>
            <person name="Weissenbach J."/>
            <person name="Jetten M.S.M."/>
            <person name="Wagner M."/>
            <person name="LePaslier D."/>
        </authorList>
    </citation>
    <scope>NUCLEOTIDE SEQUENCE</scope>
</reference>
<dbReference type="AlphaFoldDB" id="Q1PXX2"/>
<evidence type="ECO:0000313" key="1">
    <source>
        <dbReference type="EMBL" id="CAJ72881.1"/>
    </source>
</evidence>
<gene>
    <name evidence="1" type="ORF">kustd2136</name>
</gene>
<organism evidence="1">
    <name type="scientific">Kuenenia stuttgartiensis</name>
    <dbReference type="NCBI Taxonomy" id="174633"/>
    <lineage>
        <taxon>Bacteria</taxon>
        <taxon>Pseudomonadati</taxon>
        <taxon>Planctomycetota</taxon>
        <taxon>Candidatus Brocadiia</taxon>
        <taxon>Candidatus Brocadiales</taxon>
        <taxon>Candidatus Brocadiaceae</taxon>
        <taxon>Candidatus Kuenenia</taxon>
    </lineage>
</organism>
<name>Q1PXX2_KUEST</name>
<dbReference type="EMBL" id="CT573072">
    <property type="protein sequence ID" value="CAJ72881.1"/>
    <property type="molecule type" value="Genomic_DNA"/>
</dbReference>
<sequence>MLPIKIKIRNRVFWALIVTVIRHKEGKIIYNTHIYEKKKRRHLNSVKGVWQILSIEKP</sequence>